<feature type="transmembrane region" description="Helical" evidence="2">
    <location>
        <begin position="229"/>
        <end position="247"/>
    </location>
</feature>
<dbReference type="Proteomes" id="UP000078559">
    <property type="component" value="Chromosome 9"/>
</dbReference>
<keyword evidence="2" id="KW-1133">Transmembrane helix</keyword>
<feature type="transmembrane region" description="Helical" evidence="2">
    <location>
        <begin position="267"/>
        <end position="286"/>
    </location>
</feature>
<keyword evidence="4" id="KW-1185">Reference proteome</keyword>
<protein>
    <submittedName>
        <fullName evidence="3">Uncharacterized protein</fullName>
    </submittedName>
</protein>
<dbReference type="AlphaFoldDB" id="A0A194W8M7"/>
<dbReference type="EMBL" id="CM003106">
    <property type="protein sequence ID" value="KUI72819.1"/>
    <property type="molecule type" value="Genomic_DNA"/>
</dbReference>
<dbReference type="OrthoDB" id="4034134at2759"/>
<evidence type="ECO:0000256" key="1">
    <source>
        <dbReference type="SAM" id="MobiDB-lite"/>
    </source>
</evidence>
<dbReference type="PANTHER" id="PTHR41807:SF1">
    <property type="entry name" value="GLUTATHIONE TRANSFERASE 3"/>
    <property type="match status" value="1"/>
</dbReference>
<evidence type="ECO:0000313" key="4">
    <source>
        <dbReference type="Proteomes" id="UP000078559"/>
    </source>
</evidence>
<feature type="transmembrane region" description="Helical" evidence="2">
    <location>
        <begin position="306"/>
        <end position="328"/>
    </location>
</feature>
<accession>A0A194W8M7</accession>
<dbReference type="SMR" id="A0A194W8M7"/>
<gene>
    <name evidence="3" type="ORF">VM1G_08414</name>
</gene>
<keyword evidence="2" id="KW-0472">Membrane</keyword>
<keyword evidence="2" id="KW-0812">Transmembrane</keyword>
<sequence>MSSSSNSYLRGQRKSGLLELAETVGLTNTDGMKKSDLETALDDYLAEKQSQFSSNPAAQPYYQARARAIGSPVKKDSSVDAPKPSRRRTVKQADRGVASTTEDESGLALISATPGRALTLARNISLPASPADVARVVDERTLALRDRVSTLYESSGVKDVAYTARDSLSTVTSIIFCISAFEMYNLKKELLPNRYAFTIPAIHALKTSDYAVEVTDMFLLLTSSFWNPALLWAFTSVIVPAFFGFYFNLGAAHARSGPGKKSQGSDYAVDPLMFSIAKAVITYVVYQQGVTFGGWIDPVSVARINSATYGGWKGVITGAAISGIASFYDAVLRR</sequence>
<name>A0A194W8M7_CYTMA</name>
<evidence type="ECO:0000313" key="3">
    <source>
        <dbReference type="EMBL" id="KUI72819.1"/>
    </source>
</evidence>
<dbReference type="PANTHER" id="PTHR41807">
    <property type="entry name" value="GLUTATHIONE TRANSFERASE 3"/>
    <property type="match status" value="1"/>
</dbReference>
<evidence type="ECO:0000256" key="2">
    <source>
        <dbReference type="SAM" id="Phobius"/>
    </source>
</evidence>
<reference evidence="3" key="1">
    <citation type="submission" date="2014-12" db="EMBL/GenBank/DDBJ databases">
        <title>Genome Sequence of Valsa Canker Pathogens Uncovers a Specific Adaption of Colonization on Woody Bark.</title>
        <authorList>
            <person name="Yin Z."/>
            <person name="Liu H."/>
            <person name="Gao X."/>
            <person name="Li Z."/>
            <person name="Song N."/>
            <person name="Ke X."/>
            <person name="Dai Q."/>
            <person name="Wu Y."/>
            <person name="Sun Y."/>
            <person name="Xu J.-R."/>
            <person name="Kang Z.K."/>
            <person name="Wang L."/>
            <person name="Huang L."/>
        </authorList>
    </citation>
    <scope>NUCLEOTIDE SEQUENCE [LARGE SCALE GENOMIC DNA]</scope>
    <source>
        <strain evidence="3">03-8</strain>
    </source>
</reference>
<dbReference type="GO" id="GO:0016020">
    <property type="term" value="C:membrane"/>
    <property type="evidence" value="ECO:0007669"/>
    <property type="project" value="TreeGrafter"/>
</dbReference>
<proteinExistence type="predicted"/>
<dbReference type="InterPro" id="IPR038872">
    <property type="entry name" value="Put_GTT3"/>
</dbReference>
<feature type="region of interest" description="Disordered" evidence="1">
    <location>
        <begin position="72"/>
        <end position="100"/>
    </location>
</feature>
<organism evidence="3 4">
    <name type="scientific">Cytospora mali</name>
    <name type="common">Apple Valsa canker fungus</name>
    <name type="synonym">Valsa mali</name>
    <dbReference type="NCBI Taxonomy" id="578113"/>
    <lineage>
        <taxon>Eukaryota</taxon>
        <taxon>Fungi</taxon>
        <taxon>Dikarya</taxon>
        <taxon>Ascomycota</taxon>
        <taxon>Pezizomycotina</taxon>
        <taxon>Sordariomycetes</taxon>
        <taxon>Sordariomycetidae</taxon>
        <taxon>Diaporthales</taxon>
        <taxon>Cytosporaceae</taxon>
        <taxon>Cytospora</taxon>
    </lineage>
</organism>